<dbReference type="Proteomes" id="UP000886047">
    <property type="component" value="Unassembled WGS sequence"/>
</dbReference>
<evidence type="ECO:0000256" key="2">
    <source>
        <dbReference type="SAM" id="SignalP"/>
    </source>
</evidence>
<gene>
    <name evidence="4" type="ORF">ENN90_10215</name>
</gene>
<feature type="transmembrane region" description="Helical" evidence="1">
    <location>
        <begin position="179"/>
        <end position="198"/>
    </location>
</feature>
<evidence type="ECO:0000259" key="3">
    <source>
        <dbReference type="Pfam" id="PF04536"/>
    </source>
</evidence>
<dbReference type="InterPro" id="IPR007621">
    <property type="entry name" value="TPM_dom"/>
</dbReference>
<keyword evidence="1" id="KW-0472">Membrane</keyword>
<feature type="domain" description="TPM" evidence="3">
    <location>
        <begin position="31"/>
        <end position="159"/>
    </location>
</feature>
<dbReference type="Pfam" id="PF04536">
    <property type="entry name" value="TPM_phosphatase"/>
    <property type="match status" value="1"/>
</dbReference>
<evidence type="ECO:0000256" key="1">
    <source>
        <dbReference type="SAM" id="Phobius"/>
    </source>
</evidence>
<proteinExistence type="predicted"/>
<evidence type="ECO:0000313" key="4">
    <source>
        <dbReference type="EMBL" id="HDR51973.1"/>
    </source>
</evidence>
<name>A0A831LLT3_9BACT</name>
<keyword evidence="2" id="KW-0732">Signal</keyword>
<feature type="signal peptide" evidence="2">
    <location>
        <begin position="1"/>
        <end position="19"/>
    </location>
</feature>
<dbReference type="AlphaFoldDB" id="A0A831LLT3"/>
<protein>
    <submittedName>
        <fullName evidence="4">TPM domain-containing protein</fullName>
    </submittedName>
</protein>
<comment type="caution">
    <text evidence="4">The sequence shown here is derived from an EMBL/GenBank/DDBJ whole genome shotgun (WGS) entry which is preliminary data.</text>
</comment>
<keyword evidence="1" id="KW-0812">Transmembrane</keyword>
<dbReference type="EMBL" id="DSDK01000553">
    <property type="protein sequence ID" value="HDR51973.1"/>
    <property type="molecule type" value="Genomic_DNA"/>
</dbReference>
<sequence>MKKLLSILILLSGITALHAEIPERPVPPRLVNDFAGVLSPAEASALESKLVQFDRETSTQIVLVAVNDLEGYDPGDYAFRLGEKWGVGQQGKDNGLVILLKPKTGNDRGRIFIATGYGLEGVLPDAIVNGAIIDTEMIPQFERNNYYKGLENGINVIMDITRGEYTAEYYRENYARKSGGLPVLAIFFILFFVIIPILRGRSRRFYSPGKDLPLWIALGMMSGNRSHGSSFGNFSSGSGSFGGGGFGGFGGGSFGGGGAGGSW</sequence>
<keyword evidence="1" id="KW-1133">Transmembrane helix</keyword>
<dbReference type="PANTHER" id="PTHR30373:SF2">
    <property type="entry name" value="UPF0603 PROTEIN YGCG"/>
    <property type="match status" value="1"/>
</dbReference>
<accession>A0A831LLT3</accession>
<dbReference type="Gene3D" id="3.10.310.50">
    <property type="match status" value="1"/>
</dbReference>
<feature type="chain" id="PRO_5032693951" evidence="2">
    <location>
        <begin position="20"/>
        <end position="263"/>
    </location>
</feature>
<organism evidence="4">
    <name type="scientific">Mariniphaga anaerophila</name>
    <dbReference type="NCBI Taxonomy" id="1484053"/>
    <lineage>
        <taxon>Bacteria</taxon>
        <taxon>Pseudomonadati</taxon>
        <taxon>Bacteroidota</taxon>
        <taxon>Bacteroidia</taxon>
        <taxon>Marinilabiliales</taxon>
        <taxon>Prolixibacteraceae</taxon>
        <taxon>Mariniphaga</taxon>
    </lineage>
</organism>
<reference evidence="4" key="1">
    <citation type="journal article" date="2020" name="mSystems">
        <title>Genome- and Community-Level Interaction Insights into Carbon Utilization and Element Cycling Functions of Hydrothermarchaeota in Hydrothermal Sediment.</title>
        <authorList>
            <person name="Zhou Z."/>
            <person name="Liu Y."/>
            <person name="Xu W."/>
            <person name="Pan J."/>
            <person name="Luo Z.H."/>
            <person name="Li M."/>
        </authorList>
    </citation>
    <scope>NUCLEOTIDE SEQUENCE [LARGE SCALE GENOMIC DNA]</scope>
    <source>
        <strain evidence="4">SpSt-1217</strain>
    </source>
</reference>
<dbReference type="PANTHER" id="PTHR30373">
    <property type="entry name" value="UPF0603 PROTEIN YGCG"/>
    <property type="match status" value="1"/>
</dbReference>